<dbReference type="PANTHER" id="PTHR21257:SF38">
    <property type="entry name" value="7-DEHYDROCHOLESTEROL REDUCTASE"/>
    <property type="match status" value="1"/>
</dbReference>
<evidence type="ECO:0000256" key="19">
    <source>
        <dbReference type="ARBA" id="ARBA00042688"/>
    </source>
</evidence>
<evidence type="ECO:0000256" key="3">
    <source>
        <dbReference type="ARBA" id="ARBA00022516"/>
    </source>
</evidence>
<evidence type="ECO:0000256" key="8">
    <source>
        <dbReference type="ARBA" id="ARBA00022857"/>
    </source>
</evidence>
<dbReference type="EC" id="1.3.1.21" evidence="17"/>
<keyword evidence="7" id="KW-0256">Endoplasmic reticulum</keyword>
<evidence type="ECO:0000313" key="20">
    <source>
        <dbReference type="EMBL" id="EMS50961.1"/>
    </source>
</evidence>
<comment type="subcellular location">
    <subcellularLocation>
        <location evidence="1">Endoplasmic reticulum membrane</location>
        <topology evidence="1">Multi-pass membrane protein</topology>
    </subcellularLocation>
</comment>
<evidence type="ECO:0000256" key="17">
    <source>
        <dbReference type="ARBA" id="ARBA00038851"/>
    </source>
</evidence>
<dbReference type="GO" id="GO:0005789">
    <property type="term" value="C:endoplasmic reticulum membrane"/>
    <property type="evidence" value="ECO:0007669"/>
    <property type="project" value="UniProtKB-SubCell"/>
</dbReference>
<evidence type="ECO:0000256" key="15">
    <source>
        <dbReference type="ARBA" id="ARBA00023166"/>
    </source>
</evidence>
<evidence type="ECO:0000256" key="7">
    <source>
        <dbReference type="ARBA" id="ARBA00022824"/>
    </source>
</evidence>
<evidence type="ECO:0000256" key="10">
    <source>
        <dbReference type="ARBA" id="ARBA00022989"/>
    </source>
</evidence>
<proteinExistence type="inferred from homology"/>
<keyword evidence="8" id="KW-0521">NADP</keyword>
<dbReference type="AlphaFoldDB" id="M7YV14"/>
<evidence type="ECO:0000256" key="2">
    <source>
        <dbReference type="ARBA" id="ARBA00005402"/>
    </source>
</evidence>
<sequence length="604" mass="67214">MVTLFSLCPPFVILLWYTVVHADGSVARTYEHLRDHGILEGLKAIWPMPTVLAGKIILAFALFEAALQLLLPGKRFEGPISPAGNVPVYKANGLLAYAVTLVTYLSLWWFGIFNPAIVYDHLGEIYSALVFGSLVFCLCLYIKGHVAPSSSDSGSSGNAFIDFYWGMELYPRIGKHFDIKVFTNCRFGMMSWAVLAVTYCIKQYEMNGRVADSMLVNTALMLIYITKFFWWESGYWCTMDIAHDREGVQVKEMVTPNSHILASARDFNLTMPHKARNAFLAKRSQQLYSRTGFYICWGCLVWVPSTYTSPGMYLVNHPVNLGPQLAISILLAGILCIYINYDCDRQRQEFRRTNGKASVWGKAPSKIVASYQTTKGETKTSLLLTSGWWGFSRHFHYVPEILAAFFWSVPALFDHFLPYFYVLHLTILLLDRAKRDDDRCSTKLIFFFLKGTASTGRCTATEYRTGLFLVFTEWELRRDVGQKPAAEAQKRAVIVQVGRRQVVVPLPPGDTSSDAEAVAPSARAAAAAGREEVDVVPSDFVPWLSCPLCRTAISQPQDARSNNTVVPEQGAGGGPEVVWVAAGSGGASKLPKLGHGHKLKSTLD</sequence>
<name>M7YV14_TRIUA</name>
<dbReference type="OMA" id="KYGQYWA"/>
<dbReference type="GO" id="GO:0006695">
    <property type="term" value="P:cholesterol biosynthetic process"/>
    <property type="evidence" value="ECO:0007669"/>
    <property type="project" value="UniProtKB-KW"/>
</dbReference>
<evidence type="ECO:0000256" key="14">
    <source>
        <dbReference type="ARBA" id="ARBA00023136"/>
    </source>
</evidence>
<keyword evidence="16" id="KW-0753">Steroid metabolism</keyword>
<keyword evidence="10" id="KW-1133">Transmembrane helix</keyword>
<keyword evidence="9" id="KW-0752">Steroid biosynthesis</keyword>
<evidence type="ECO:0000256" key="18">
    <source>
        <dbReference type="ARBA" id="ARBA00039984"/>
    </source>
</evidence>
<keyword evidence="3" id="KW-0444">Lipid biosynthesis</keyword>
<dbReference type="eggNOG" id="KOG1435">
    <property type="taxonomic scope" value="Eukaryota"/>
</dbReference>
<protein>
    <recommendedName>
        <fullName evidence="18">7-dehydrocholesterol reductase</fullName>
        <ecNumber evidence="17">1.3.1.21</ecNumber>
    </recommendedName>
    <alternativeName>
        <fullName evidence="19">Sterol Delta(7)-reductase</fullName>
    </alternativeName>
</protein>
<dbReference type="EMBL" id="KD225635">
    <property type="protein sequence ID" value="EMS50961.1"/>
    <property type="molecule type" value="Genomic_DNA"/>
</dbReference>
<dbReference type="Gene3D" id="1.20.120.1630">
    <property type="match status" value="1"/>
</dbReference>
<keyword evidence="4" id="KW-0153">Cholesterol metabolism</keyword>
<evidence type="ECO:0000256" key="13">
    <source>
        <dbReference type="ARBA" id="ARBA00023098"/>
    </source>
</evidence>
<keyword evidence="13" id="KW-0443">Lipid metabolism</keyword>
<organism evidence="20">
    <name type="scientific">Triticum urartu</name>
    <name type="common">Red wild einkorn</name>
    <name type="synonym">Crithodium urartu</name>
    <dbReference type="NCBI Taxonomy" id="4572"/>
    <lineage>
        <taxon>Eukaryota</taxon>
        <taxon>Viridiplantae</taxon>
        <taxon>Streptophyta</taxon>
        <taxon>Embryophyta</taxon>
        <taxon>Tracheophyta</taxon>
        <taxon>Spermatophyta</taxon>
        <taxon>Magnoliopsida</taxon>
        <taxon>Liliopsida</taxon>
        <taxon>Poales</taxon>
        <taxon>Poaceae</taxon>
        <taxon>BOP clade</taxon>
        <taxon>Pooideae</taxon>
        <taxon>Triticodae</taxon>
        <taxon>Triticeae</taxon>
        <taxon>Triticinae</taxon>
        <taxon>Triticum</taxon>
    </lineage>
</organism>
<keyword evidence="12" id="KW-0756">Sterol biosynthesis</keyword>
<dbReference type="STRING" id="4572.M7YV14"/>
<gene>
    <name evidence="20" type="ORF">TRIUR3_21553</name>
</gene>
<keyword evidence="15" id="KW-1207">Sterol metabolism</keyword>
<dbReference type="PANTHER" id="PTHR21257">
    <property type="entry name" value="DELTA(14)-STEROL REDUCTASE"/>
    <property type="match status" value="1"/>
</dbReference>
<comment type="similarity">
    <text evidence="2">Belongs to the ERG4/ERG24 family.</text>
</comment>
<evidence type="ECO:0000256" key="4">
    <source>
        <dbReference type="ARBA" id="ARBA00022548"/>
    </source>
</evidence>
<dbReference type="InterPro" id="IPR018083">
    <property type="entry name" value="Sterol_reductase_CS"/>
</dbReference>
<accession>M7YV14</accession>
<keyword evidence="6" id="KW-0152">Cholesterol biosynthesis</keyword>
<keyword evidence="5" id="KW-0812">Transmembrane</keyword>
<evidence type="ECO:0000256" key="12">
    <source>
        <dbReference type="ARBA" id="ARBA00023011"/>
    </source>
</evidence>
<reference evidence="20" key="1">
    <citation type="journal article" date="2013" name="Nature">
        <title>Draft genome of the wheat A-genome progenitor Triticum urartu.</title>
        <authorList>
            <person name="Ling H.Q."/>
            <person name="Zhao S."/>
            <person name="Liu D."/>
            <person name="Wang J."/>
            <person name="Sun H."/>
            <person name="Zhang C."/>
            <person name="Fan H."/>
            <person name="Li D."/>
            <person name="Dong L."/>
            <person name="Tao Y."/>
            <person name="Gao C."/>
            <person name="Wu H."/>
            <person name="Li Y."/>
            <person name="Cui Y."/>
            <person name="Guo X."/>
            <person name="Zheng S."/>
            <person name="Wang B."/>
            <person name="Yu K."/>
            <person name="Liang Q."/>
            <person name="Yang W."/>
            <person name="Lou X."/>
            <person name="Chen J."/>
            <person name="Feng M."/>
            <person name="Jian J."/>
            <person name="Zhang X."/>
            <person name="Luo G."/>
            <person name="Jiang Y."/>
            <person name="Liu J."/>
            <person name="Wang Z."/>
            <person name="Sha Y."/>
            <person name="Zhang B."/>
            <person name="Wu H."/>
            <person name="Tang D."/>
            <person name="Shen Q."/>
            <person name="Xue P."/>
            <person name="Zou S."/>
            <person name="Wang X."/>
            <person name="Liu X."/>
            <person name="Wang F."/>
            <person name="Yang Y."/>
            <person name="An X."/>
            <person name="Dong Z."/>
            <person name="Zhang K."/>
            <person name="Zhang X."/>
            <person name="Luo M.C."/>
            <person name="Dvorak J."/>
            <person name="Tong Y."/>
            <person name="Wang J."/>
            <person name="Yang H."/>
            <person name="Li Z."/>
            <person name="Wang D."/>
            <person name="Zhang A."/>
            <person name="Wang J."/>
        </authorList>
    </citation>
    <scope>NUCLEOTIDE SEQUENCE</scope>
</reference>
<evidence type="ECO:0000256" key="16">
    <source>
        <dbReference type="ARBA" id="ARBA00023221"/>
    </source>
</evidence>
<evidence type="ECO:0000256" key="1">
    <source>
        <dbReference type="ARBA" id="ARBA00004477"/>
    </source>
</evidence>
<keyword evidence="14" id="KW-0472">Membrane</keyword>
<dbReference type="GO" id="GO:0047598">
    <property type="term" value="F:7-dehydrocholesterol reductase activity"/>
    <property type="evidence" value="ECO:0007669"/>
    <property type="project" value="UniProtKB-EC"/>
</dbReference>
<evidence type="ECO:0000256" key="6">
    <source>
        <dbReference type="ARBA" id="ARBA00022778"/>
    </source>
</evidence>
<evidence type="ECO:0000256" key="11">
    <source>
        <dbReference type="ARBA" id="ARBA00023002"/>
    </source>
</evidence>
<keyword evidence="11" id="KW-0560">Oxidoreductase</keyword>
<dbReference type="PROSITE" id="PS01017">
    <property type="entry name" value="STEROL_REDUCT_1"/>
    <property type="match status" value="1"/>
</dbReference>
<evidence type="ECO:0000256" key="9">
    <source>
        <dbReference type="ARBA" id="ARBA00022955"/>
    </source>
</evidence>
<evidence type="ECO:0000256" key="5">
    <source>
        <dbReference type="ARBA" id="ARBA00022692"/>
    </source>
</evidence>
<dbReference type="InterPro" id="IPR001171">
    <property type="entry name" value="ERG24_DHCR-like"/>
</dbReference>
<dbReference type="GO" id="GO:0016132">
    <property type="term" value="P:brassinosteroid biosynthetic process"/>
    <property type="evidence" value="ECO:0007669"/>
    <property type="project" value="TreeGrafter"/>
</dbReference>
<dbReference type="Pfam" id="PF01222">
    <property type="entry name" value="ERG4_ERG24"/>
    <property type="match status" value="2"/>
</dbReference>